<feature type="transmembrane region" description="Helical" evidence="1">
    <location>
        <begin position="226"/>
        <end position="243"/>
    </location>
</feature>
<feature type="transmembrane region" description="Helical" evidence="1">
    <location>
        <begin position="196"/>
        <end position="219"/>
    </location>
</feature>
<keyword evidence="1" id="KW-0812">Transmembrane</keyword>
<name>A0A9D1F0N8_9BACT</name>
<gene>
    <name evidence="2" type="ORF">IAC10_09675</name>
</gene>
<evidence type="ECO:0000313" key="2">
    <source>
        <dbReference type="EMBL" id="HIS36877.1"/>
    </source>
</evidence>
<organism evidence="2 3">
    <name type="scientific">Candidatus Scatousia excrementigallinarum</name>
    <dbReference type="NCBI Taxonomy" id="2840935"/>
    <lineage>
        <taxon>Bacteria</taxon>
        <taxon>Candidatus Scatousia</taxon>
    </lineage>
</organism>
<keyword evidence="1" id="KW-0472">Membrane</keyword>
<dbReference type="Proteomes" id="UP000823928">
    <property type="component" value="Unassembled WGS sequence"/>
</dbReference>
<evidence type="ECO:0000256" key="1">
    <source>
        <dbReference type="SAM" id="Phobius"/>
    </source>
</evidence>
<comment type="caution">
    <text evidence="2">The sequence shown here is derived from an EMBL/GenBank/DDBJ whole genome shotgun (WGS) entry which is preliminary data.</text>
</comment>
<feature type="transmembrane region" description="Helical" evidence="1">
    <location>
        <begin position="48"/>
        <end position="70"/>
    </location>
</feature>
<evidence type="ECO:0000313" key="3">
    <source>
        <dbReference type="Proteomes" id="UP000823928"/>
    </source>
</evidence>
<feature type="transmembrane region" description="Helical" evidence="1">
    <location>
        <begin position="82"/>
        <end position="110"/>
    </location>
</feature>
<proteinExistence type="predicted"/>
<feature type="transmembrane region" description="Helical" evidence="1">
    <location>
        <begin position="7"/>
        <end position="28"/>
    </location>
</feature>
<dbReference type="EMBL" id="DVIU01000189">
    <property type="protein sequence ID" value="HIS36877.1"/>
    <property type="molecule type" value="Genomic_DNA"/>
</dbReference>
<accession>A0A9D1F0N8</accession>
<dbReference type="AlphaFoldDB" id="A0A9D1F0N8"/>
<reference evidence="2" key="1">
    <citation type="submission" date="2020-10" db="EMBL/GenBank/DDBJ databases">
        <authorList>
            <person name="Gilroy R."/>
        </authorList>
    </citation>
    <scope>NUCLEOTIDE SEQUENCE</scope>
    <source>
        <strain evidence="2">6276</strain>
    </source>
</reference>
<feature type="transmembrane region" description="Helical" evidence="1">
    <location>
        <begin position="122"/>
        <end position="147"/>
    </location>
</feature>
<feature type="transmembrane region" description="Helical" evidence="1">
    <location>
        <begin position="249"/>
        <end position="266"/>
    </location>
</feature>
<sequence length="278" mass="32695">MNKIAKFVLIFSIIYIFVIVCLSGLGIIENKLYPRYEGSMPVLARFSYGFANPNALAAFLFQIACCLVYLKWNHWNIMENFLILLLFWVIYSFLNCRTVSILIMLLLILVNLCKYKLKDKSIIFLKYFSLFSLIFCPFFSFLTVILYGKANSSAALISDLLSHRIRNLFFSLNYYDISIFGNIYHRHKDFLIVDNAYGNIFIHFGVLVFILYMVLYLIAINYTIKFKNVPFLILLTVYLYYGIMEGYIINPYSNFTIFIFSIMFYNRNLLTSDKTECM</sequence>
<feature type="transmembrane region" description="Helical" evidence="1">
    <location>
        <begin position="168"/>
        <end position="184"/>
    </location>
</feature>
<protein>
    <submittedName>
        <fullName evidence="2">Uncharacterized protein</fullName>
    </submittedName>
</protein>
<reference evidence="2" key="2">
    <citation type="journal article" date="2021" name="PeerJ">
        <title>Extensive microbial diversity within the chicken gut microbiome revealed by metagenomics and culture.</title>
        <authorList>
            <person name="Gilroy R."/>
            <person name="Ravi A."/>
            <person name="Getino M."/>
            <person name="Pursley I."/>
            <person name="Horton D.L."/>
            <person name="Alikhan N.F."/>
            <person name="Baker D."/>
            <person name="Gharbi K."/>
            <person name="Hall N."/>
            <person name="Watson M."/>
            <person name="Adriaenssens E.M."/>
            <person name="Foster-Nyarko E."/>
            <person name="Jarju S."/>
            <person name="Secka A."/>
            <person name="Antonio M."/>
            <person name="Oren A."/>
            <person name="Chaudhuri R.R."/>
            <person name="La Ragione R."/>
            <person name="Hildebrand F."/>
            <person name="Pallen M.J."/>
        </authorList>
    </citation>
    <scope>NUCLEOTIDE SEQUENCE</scope>
    <source>
        <strain evidence="2">6276</strain>
    </source>
</reference>
<keyword evidence="1" id="KW-1133">Transmembrane helix</keyword>